<comment type="catalytic activity">
    <reaction evidence="8">
        <text>L-tyrosyl-[protein] + ATP = O-(5'-adenylyl)-L-tyrosyl-[protein] + diphosphate</text>
        <dbReference type="Rhea" id="RHEA:54288"/>
        <dbReference type="Rhea" id="RHEA-COMP:10136"/>
        <dbReference type="Rhea" id="RHEA-COMP:13846"/>
        <dbReference type="ChEBI" id="CHEBI:30616"/>
        <dbReference type="ChEBI" id="CHEBI:33019"/>
        <dbReference type="ChEBI" id="CHEBI:46858"/>
        <dbReference type="ChEBI" id="CHEBI:83624"/>
        <dbReference type="EC" id="2.7.7.108"/>
    </reaction>
</comment>
<dbReference type="GO" id="GO:0000287">
    <property type="term" value="F:magnesium ion binding"/>
    <property type="evidence" value="ECO:0007669"/>
    <property type="project" value="UniProtKB-UniRule"/>
</dbReference>
<keyword evidence="10" id="KW-1185">Reference proteome</keyword>
<dbReference type="EC" id="2.7.7.-" evidence="8"/>
<keyword evidence="7 8" id="KW-0460">Magnesium</keyword>
<feature type="binding site" evidence="8">
    <location>
        <position position="125"/>
    </location>
    <ligand>
        <name>ATP</name>
        <dbReference type="ChEBI" id="CHEBI:30616"/>
    </ligand>
</feature>
<comment type="similarity">
    <text evidence="1 8">Belongs to the SELO family.</text>
</comment>
<evidence type="ECO:0000256" key="1">
    <source>
        <dbReference type="ARBA" id="ARBA00009747"/>
    </source>
</evidence>
<gene>
    <name evidence="8" type="primary">ydiU</name>
    <name evidence="8" type="synonym">selO</name>
    <name evidence="9" type="ORF">EV700_2125</name>
</gene>
<dbReference type="GO" id="GO:0030145">
    <property type="term" value="F:manganese ion binding"/>
    <property type="evidence" value="ECO:0007669"/>
    <property type="project" value="UniProtKB-UniRule"/>
</dbReference>
<dbReference type="EC" id="2.7.7.108" evidence="8"/>
<evidence type="ECO:0000256" key="4">
    <source>
        <dbReference type="ARBA" id="ARBA00022723"/>
    </source>
</evidence>
<dbReference type="AlphaFoldDB" id="A0A4V2G5L5"/>
<feature type="binding site" evidence="8">
    <location>
        <position position="92"/>
    </location>
    <ligand>
        <name>ATP</name>
        <dbReference type="ChEBI" id="CHEBI:30616"/>
    </ligand>
</feature>
<dbReference type="InterPro" id="IPR003846">
    <property type="entry name" value="SelO"/>
</dbReference>
<dbReference type="RefSeq" id="WP_130413505.1">
    <property type="nucleotide sequence ID" value="NZ_SHKX01000012.1"/>
</dbReference>
<evidence type="ECO:0000256" key="7">
    <source>
        <dbReference type="ARBA" id="ARBA00022842"/>
    </source>
</evidence>
<feature type="binding site" evidence="8">
    <location>
        <position position="176"/>
    </location>
    <ligand>
        <name>ATP</name>
        <dbReference type="ChEBI" id="CHEBI:30616"/>
    </ligand>
</feature>
<protein>
    <recommendedName>
        <fullName evidence="8">Protein nucleotidyltransferase YdiU</fullName>
        <ecNumber evidence="8">2.7.7.-</ecNumber>
    </recommendedName>
    <alternativeName>
        <fullName evidence="8">Protein adenylyltransferase YdiU</fullName>
        <ecNumber evidence="8">2.7.7.108</ecNumber>
    </alternativeName>
    <alternativeName>
        <fullName evidence="8">Protein uridylyltransferase YdiU</fullName>
        <ecNumber evidence="8">2.7.7.-</ecNumber>
    </alternativeName>
</protein>
<comment type="catalytic activity">
    <reaction evidence="8">
        <text>L-threonyl-[protein] + ATP = 3-O-(5'-adenylyl)-L-threonyl-[protein] + diphosphate</text>
        <dbReference type="Rhea" id="RHEA:54292"/>
        <dbReference type="Rhea" id="RHEA-COMP:11060"/>
        <dbReference type="Rhea" id="RHEA-COMP:13847"/>
        <dbReference type="ChEBI" id="CHEBI:30013"/>
        <dbReference type="ChEBI" id="CHEBI:30616"/>
        <dbReference type="ChEBI" id="CHEBI:33019"/>
        <dbReference type="ChEBI" id="CHEBI:138113"/>
        <dbReference type="EC" id="2.7.7.108"/>
    </reaction>
</comment>
<dbReference type="NCBIfam" id="NF000658">
    <property type="entry name" value="PRK00029.1"/>
    <property type="match status" value="1"/>
</dbReference>
<dbReference type="Pfam" id="PF02696">
    <property type="entry name" value="SelO"/>
    <property type="match status" value="1"/>
</dbReference>
<feature type="binding site" evidence="8">
    <location>
        <position position="183"/>
    </location>
    <ligand>
        <name>ATP</name>
        <dbReference type="ChEBI" id="CHEBI:30616"/>
    </ligand>
</feature>
<keyword evidence="2 8" id="KW-0808">Transferase</keyword>
<evidence type="ECO:0000313" key="9">
    <source>
        <dbReference type="EMBL" id="RZU45306.1"/>
    </source>
</evidence>
<dbReference type="GO" id="GO:0005524">
    <property type="term" value="F:ATP binding"/>
    <property type="evidence" value="ECO:0007669"/>
    <property type="project" value="UniProtKB-UniRule"/>
</dbReference>
<dbReference type="PANTHER" id="PTHR32057">
    <property type="entry name" value="PROTEIN ADENYLYLTRANSFERASE SELO, MITOCHONDRIAL"/>
    <property type="match status" value="1"/>
</dbReference>
<feature type="binding site" evidence="8">
    <location>
        <position position="261"/>
    </location>
    <ligand>
        <name>ATP</name>
        <dbReference type="ChEBI" id="CHEBI:30616"/>
    </ligand>
</feature>
<evidence type="ECO:0000256" key="6">
    <source>
        <dbReference type="ARBA" id="ARBA00022840"/>
    </source>
</evidence>
<feature type="active site" description="Proton acceptor" evidence="8">
    <location>
        <position position="251"/>
    </location>
</feature>
<keyword evidence="8" id="KW-0464">Manganese</keyword>
<keyword evidence="4 8" id="KW-0479">Metal-binding</keyword>
<comment type="catalytic activity">
    <reaction evidence="8">
        <text>L-seryl-[protein] + ATP = 3-O-(5'-adenylyl)-L-seryl-[protein] + diphosphate</text>
        <dbReference type="Rhea" id="RHEA:58120"/>
        <dbReference type="Rhea" id="RHEA-COMP:9863"/>
        <dbReference type="Rhea" id="RHEA-COMP:15073"/>
        <dbReference type="ChEBI" id="CHEBI:29999"/>
        <dbReference type="ChEBI" id="CHEBI:30616"/>
        <dbReference type="ChEBI" id="CHEBI:33019"/>
        <dbReference type="ChEBI" id="CHEBI:142516"/>
        <dbReference type="EC" id="2.7.7.108"/>
    </reaction>
</comment>
<feature type="binding site" evidence="8">
    <location>
        <position position="252"/>
    </location>
    <ligand>
        <name>Mg(2+)</name>
        <dbReference type="ChEBI" id="CHEBI:18420"/>
    </ligand>
</feature>
<feature type="binding site" evidence="8">
    <location>
        <position position="90"/>
    </location>
    <ligand>
        <name>ATP</name>
        <dbReference type="ChEBI" id="CHEBI:30616"/>
    </ligand>
</feature>
<keyword evidence="6 8" id="KW-0067">ATP-binding</keyword>
<organism evidence="9 10">
    <name type="scientific">Fluviicoccus keumensis</name>
    <dbReference type="NCBI Taxonomy" id="1435465"/>
    <lineage>
        <taxon>Bacteria</taxon>
        <taxon>Pseudomonadati</taxon>
        <taxon>Pseudomonadota</taxon>
        <taxon>Gammaproteobacteria</taxon>
        <taxon>Moraxellales</taxon>
        <taxon>Moraxellaceae</taxon>
        <taxon>Fluviicoccus</taxon>
    </lineage>
</organism>
<comment type="catalytic activity">
    <reaction evidence="8">
        <text>L-seryl-[protein] + UTP = O-(5'-uridylyl)-L-seryl-[protein] + diphosphate</text>
        <dbReference type="Rhea" id="RHEA:64604"/>
        <dbReference type="Rhea" id="RHEA-COMP:9863"/>
        <dbReference type="Rhea" id="RHEA-COMP:16635"/>
        <dbReference type="ChEBI" id="CHEBI:29999"/>
        <dbReference type="ChEBI" id="CHEBI:33019"/>
        <dbReference type="ChEBI" id="CHEBI:46398"/>
        <dbReference type="ChEBI" id="CHEBI:156051"/>
    </reaction>
</comment>
<keyword evidence="5 8" id="KW-0547">Nucleotide-binding</keyword>
<keyword evidence="3 8" id="KW-0548">Nucleotidyltransferase</keyword>
<evidence type="ECO:0000256" key="2">
    <source>
        <dbReference type="ARBA" id="ARBA00022679"/>
    </source>
</evidence>
<proteinExistence type="inferred from homology"/>
<evidence type="ECO:0000313" key="10">
    <source>
        <dbReference type="Proteomes" id="UP000292423"/>
    </source>
</evidence>
<sequence length="485" mass="55347">MPSLEQLAFDNSFARLSPELYTRLTPTPLRDPYLVHANPAVAELLDLDLQQHRAEELARYFGGHALLPGSEPLAMTYSGHQFGQYNPQLGDGRGLLLGEVLNARGERWDLHLKGAGRTPYSRFGDGRAVLRSSIREYLCSEAMHGLGIPTTRALCIVGSREPVQRETREPGATLLRVADSHIRFGHFEWLFNNRPDLLPRFVDYVIDRHYPECREAARPVEAFLQSVVARTARLMAEWQLAGFAHGVMNTDNFSITGATFDYGPFGFMDAYEPGYVCNHSDHTGRYAWNQQPSIGLWNLNALAYALSPLIERDAIVAALQSYEPILLEHYYEGMGRKLGLVERRLEDTELAMGLLDLMMKQGMDYTRTFRSLCEARREDIRSVLRDDFPDREAFDAWFERYVARLRQEGRDDTDRQEAMRQANPKYILRNYLAQTAIQKAEAGDFSEVDRLMTVLQSPFEEWPAFESYAALPPDWGRKMEISCSS</sequence>
<dbReference type="PANTHER" id="PTHR32057:SF14">
    <property type="entry name" value="PROTEIN ADENYLYLTRANSFERASE SELO, MITOCHONDRIAL"/>
    <property type="match status" value="1"/>
</dbReference>
<reference evidence="9 10" key="1">
    <citation type="submission" date="2019-02" db="EMBL/GenBank/DDBJ databases">
        <title>Genomic Encyclopedia of Type Strains, Phase IV (KMG-IV): sequencing the most valuable type-strain genomes for metagenomic binning, comparative biology and taxonomic classification.</title>
        <authorList>
            <person name="Goeker M."/>
        </authorList>
    </citation>
    <scope>NUCLEOTIDE SEQUENCE [LARGE SCALE GENOMIC DNA]</scope>
    <source>
        <strain evidence="9 10">DSM 105135</strain>
    </source>
</reference>
<comment type="function">
    <text evidence="8">Nucleotidyltransferase involved in the post-translational modification of proteins. It can catalyze the addition of adenosine monophosphate (AMP) or uridine monophosphate (UMP) to a protein, resulting in modifications known as AMPylation and UMPylation.</text>
</comment>
<comment type="catalytic activity">
    <reaction evidence="8">
        <text>L-histidyl-[protein] + UTP = N(tele)-(5'-uridylyl)-L-histidyl-[protein] + diphosphate</text>
        <dbReference type="Rhea" id="RHEA:83891"/>
        <dbReference type="Rhea" id="RHEA-COMP:9745"/>
        <dbReference type="Rhea" id="RHEA-COMP:20239"/>
        <dbReference type="ChEBI" id="CHEBI:29979"/>
        <dbReference type="ChEBI" id="CHEBI:33019"/>
        <dbReference type="ChEBI" id="CHEBI:46398"/>
        <dbReference type="ChEBI" id="CHEBI:233474"/>
    </reaction>
</comment>
<dbReference type="Proteomes" id="UP000292423">
    <property type="component" value="Unassembled WGS sequence"/>
</dbReference>
<evidence type="ECO:0000256" key="5">
    <source>
        <dbReference type="ARBA" id="ARBA00022741"/>
    </source>
</evidence>
<comment type="catalytic activity">
    <reaction evidence="8">
        <text>L-tyrosyl-[protein] + UTP = O-(5'-uridylyl)-L-tyrosyl-[protein] + diphosphate</text>
        <dbReference type="Rhea" id="RHEA:83887"/>
        <dbReference type="Rhea" id="RHEA-COMP:10136"/>
        <dbReference type="Rhea" id="RHEA-COMP:20238"/>
        <dbReference type="ChEBI" id="CHEBI:33019"/>
        <dbReference type="ChEBI" id="CHEBI:46398"/>
        <dbReference type="ChEBI" id="CHEBI:46858"/>
        <dbReference type="ChEBI" id="CHEBI:90602"/>
    </reaction>
</comment>
<comment type="cofactor">
    <cofactor evidence="8">
        <name>Mg(2+)</name>
        <dbReference type="ChEBI" id="CHEBI:18420"/>
    </cofactor>
    <cofactor evidence="8">
        <name>Mn(2+)</name>
        <dbReference type="ChEBI" id="CHEBI:29035"/>
    </cofactor>
</comment>
<evidence type="ECO:0000256" key="8">
    <source>
        <dbReference type="HAMAP-Rule" id="MF_00692"/>
    </source>
</evidence>
<feature type="binding site" evidence="8">
    <location>
        <position position="113"/>
    </location>
    <ligand>
        <name>ATP</name>
        <dbReference type="ChEBI" id="CHEBI:30616"/>
    </ligand>
</feature>
<evidence type="ECO:0000256" key="3">
    <source>
        <dbReference type="ARBA" id="ARBA00022695"/>
    </source>
</evidence>
<dbReference type="GO" id="GO:0070733">
    <property type="term" value="F:AMPylase activity"/>
    <property type="evidence" value="ECO:0007669"/>
    <property type="project" value="UniProtKB-EC"/>
</dbReference>
<dbReference type="EMBL" id="SHKX01000012">
    <property type="protein sequence ID" value="RZU45306.1"/>
    <property type="molecule type" value="Genomic_DNA"/>
</dbReference>
<dbReference type="OrthoDB" id="9776281at2"/>
<feature type="binding site" evidence="8">
    <location>
        <position position="93"/>
    </location>
    <ligand>
        <name>ATP</name>
        <dbReference type="ChEBI" id="CHEBI:30616"/>
    </ligand>
</feature>
<dbReference type="HAMAP" id="MF_00692">
    <property type="entry name" value="SelO"/>
    <property type="match status" value="1"/>
</dbReference>
<feature type="binding site" evidence="8">
    <location>
        <position position="261"/>
    </location>
    <ligand>
        <name>Mg(2+)</name>
        <dbReference type="ChEBI" id="CHEBI:18420"/>
    </ligand>
</feature>
<name>A0A4V2G5L5_9GAMM</name>
<feature type="binding site" evidence="8">
    <location>
        <position position="126"/>
    </location>
    <ligand>
        <name>ATP</name>
        <dbReference type="ChEBI" id="CHEBI:30616"/>
    </ligand>
</feature>
<accession>A0A4V2G5L5</accession>
<comment type="caution">
    <text evidence="9">The sequence shown here is derived from an EMBL/GenBank/DDBJ whole genome shotgun (WGS) entry which is preliminary data.</text>
</comment>